<keyword evidence="2" id="KW-1003">Cell membrane</keyword>
<organism evidence="8 9">
    <name type="scientific">Pontibacter locisalis</name>
    <dbReference type="NCBI Taxonomy" id="1719035"/>
    <lineage>
        <taxon>Bacteria</taxon>
        <taxon>Pseudomonadati</taxon>
        <taxon>Bacteroidota</taxon>
        <taxon>Cytophagia</taxon>
        <taxon>Cytophagales</taxon>
        <taxon>Hymenobacteraceae</taxon>
        <taxon>Pontibacter</taxon>
    </lineage>
</organism>
<keyword evidence="9" id="KW-1185">Reference proteome</keyword>
<evidence type="ECO:0000259" key="7">
    <source>
        <dbReference type="Pfam" id="PF13396"/>
    </source>
</evidence>
<protein>
    <submittedName>
        <fullName evidence="8">PLDc N-terminal domain-containing protein</fullName>
    </submittedName>
</protein>
<keyword evidence="5 6" id="KW-0472">Membrane</keyword>
<name>A0ABW5IJD4_9BACT</name>
<reference evidence="9" key="1">
    <citation type="journal article" date="2019" name="Int. J. Syst. Evol. Microbiol.">
        <title>The Global Catalogue of Microorganisms (GCM) 10K type strain sequencing project: providing services to taxonomists for standard genome sequencing and annotation.</title>
        <authorList>
            <consortium name="The Broad Institute Genomics Platform"/>
            <consortium name="The Broad Institute Genome Sequencing Center for Infectious Disease"/>
            <person name="Wu L."/>
            <person name="Ma J."/>
        </authorList>
    </citation>
    <scope>NUCLEOTIDE SEQUENCE [LARGE SCALE GENOMIC DNA]</scope>
    <source>
        <strain evidence="9">KCTC 42498</strain>
    </source>
</reference>
<evidence type="ECO:0000313" key="8">
    <source>
        <dbReference type="EMBL" id="MFD2513102.1"/>
    </source>
</evidence>
<evidence type="ECO:0000256" key="3">
    <source>
        <dbReference type="ARBA" id="ARBA00022692"/>
    </source>
</evidence>
<keyword evidence="4 6" id="KW-1133">Transmembrane helix</keyword>
<dbReference type="InterPro" id="IPR027379">
    <property type="entry name" value="CLS_N"/>
</dbReference>
<gene>
    <name evidence="8" type="ORF">ACFSRY_04445</name>
</gene>
<comment type="caution">
    <text evidence="8">The sequence shown here is derived from an EMBL/GenBank/DDBJ whole genome shotgun (WGS) entry which is preliminary data.</text>
</comment>
<feature type="domain" description="Cardiolipin synthase N-terminal" evidence="7">
    <location>
        <begin position="20"/>
        <end position="60"/>
    </location>
</feature>
<evidence type="ECO:0000256" key="6">
    <source>
        <dbReference type="SAM" id="Phobius"/>
    </source>
</evidence>
<dbReference type="RefSeq" id="WP_377503559.1">
    <property type="nucleotide sequence ID" value="NZ_JBHULU010000004.1"/>
</dbReference>
<feature type="transmembrane region" description="Helical" evidence="6">
    <location>
        <begin position="42"/>
        <end position="61"/>
    </location>
</feature>
<proteinExistence type="predicted"/>
<accession>A0ABW5IJD4</accession>
<feature type="transmembrane region" description="Helical" evidence="6">
    <location>
        <begin position="7"/>
        <end position="30"/>
    </location>
</feature>
<keyword evidence="3 6" id="KW-0812">Transmembrane</keyword>
<dbReference type="Pfam" id="PF13396">
    <property type="entry name" value="PLDc_N"/>
    <property type="match status" value="1"/>
</dbReference>
<evidence type="ECO:0000313" key="9">
    <source>
        <dbReference type="Proteomes" id="UP001597544"/>
    </source>
</evidence>
<evidence type="ECO:0000256" key="5">
    <source>
        <dbReference type="ARBA" id="ARBA00023136"/>
    </source>
</evidence>
<evidence type="ECO:0000256" key="2">
    <source>
        <dbReference type="ARBA" id="ARBA00022475"/>
    </source>
</evidence>
<dbReference type="Proteomes" id="UP001597544">
    <property type="component" value="Unassembled WGS sequence"/>
</dbReference>
<evidence type="ECO:0000256" key="1">
    <source>
        <dbReference type="ARBA" id="ARBA00004651"/>
    </source>
</evidence>
<comment type="subcellular location">
    <subcellularLocation>
        <location evidence="1">Cell membrane</location>
        <topology evidence="1">Multi-pass membrane protein</topology>
    </subcellularLocation>
</comment>
<evidence type="ECO:0000256" key="4">
    <source>
        <dbReference type="ARBA" id="ARBA00022989"/>
    </source>
</evidence>
<dbReference type="EMBL" id="JBHULU010000004">
    <property type="protein sequence ID" value="MFD2513102.1"/>
    <property type="molecule type" value="Genomic_DNA"/>
</dbReference>
<sequence>MELVAKFPLAVVLIVANYLLVVYSVFHLIFKTHYTLAQRLNWVVVLWIVPLLGPMAYWYFWRRRDR</sequence>